<keyword evidence="9 11" id="KW-0807">Transducer</keyword>
<dbReference type="PRINTS" id="PR00260">
    <property type="entry name" value="CHEMTRNSDUCR"/>
</dbReference>
<dbReference type="GO" id="GO:0005886">
    <property type="term" value="C:plasma membrane"/>
    <property type="evidence" value="ECO:0007669"/>
    <property type="project" value="UniProtKB-SubCell"/>
</dbReference>
<dbReference type="RefSeq" id="WP_090547889.1">
    <property type="nucleotide sequence ID" value="NZ_FNSR01000002.1"/>
</dbReference>
<feature type="transmembrane region" description="Helical" evidence="12">
    <location>
        <begin position="182"/>
        <end position="204"/>
    </location>
</feature>
<dbReference type="Gene3D" id="1.20.120.30">
    <property type="entry name" value="Aspartate receptor, ligand-binding domain"/>
    <property type="match status" value="1"/>
</dbReference>
<dbReference type="CDD" id="cd06225">
    <property type="entry name" value="HAMP"/>
    <property type="match status" value="1"/>
</dbReference>
<evidence type="ECO:0000256" key="6">
    <source>
        <dbReference type="ARBA" id="ARBA00022692"/>
    </source>
</evidence>
<dbReference type="Proteomes" id="UP000199120">
    <property type="component" value="Unassembled WGS sequence"/>
</dbReference>
<reference evidence="16" key="1">
    <citation type="submission" date="2016-10" db="EMBL/GenBank/DDBJ databases">
        <authorList>
            <person name="Varghese N."/>
            <person name="Submissions S."/>
        </authorList>
    </citation>
    <scope>NUCLEOTIDE SEQUENCE [LARGE SCALE GENOMIC DNA]</scope>
    <source>
        <strain evidence="16">LMG 26416</strain>
    </source>
</reference>
<keyword evidence="2" id="KW-1003">Cell membrane</keyword>
<organism evidence="15 16">
    <name type="scientific">Paraburkholderia caballeronis</name>
    <dbReference type="NCBI Taxonomy" id="416943"/>
    <lineage>
        <taxon>Bacteria</taxon>
        <taxon>Pseudomonadati</taxon>
        <taxon>Pseudomonadota</taxon>
        <taxon>Betaproteobacteria</taxon>
        <taxon>Burkholderiales</taxon>
        <taxon>Burkholderiaceae</taxon>
        <taxon>Paraburkholderia</taxon>
    </lineage>
</organism>
<dbReference type="SUPFAM" id="SSF47170">
    <property type="entry name" value="Aspartate receptor, ligand-binding domain"/>
    <property type="match status" value="1"/>
</dbReference>
<evidence type="ECO:0000259" key="14">
    <source>
        <dbReference type="PROSITE" id="PS50885"/>
    </source>
</evidence>
<protein>
    <submittedName>
        <fullName evidence="15">Methyl-accepting chemotaxis protein</fullName>
    </submittedName>
</protein>
<evidence type="ECO:0000256" key="9">
    <source>
        <dbReference type="ARBA" id="ARBA00023224"/>
    </source>
</evidence>
<evidence type="ECO:0000256" key="10">
    <source>
        <dbReference type="ARBA" id="ARBA00029447"/>
    </source>
</evidence>
<accession>A0A1H7LB05</accession>
<dbReference type="Pfam" id="PF02203">
    <property type="entry name" value="TarH"/>
    <property type="match status" value="1"/>
</dbReference>
<dbReference type="PANTHER" id="PTHR43531:SF14">
    <property type="entry name" value="METHYL-ACCEPTING CHEMOTAXIS PROTEIN I-RELATED"/>
    <property type="match status" value="1"/>
</dbReference>
<dbReference type="Pfam" id="PF00015">
    <property type="entry name" value="MCPsignal"/>
    <property type="match status" value="1"/>
</dbReference>
<dbReference type="Pfam" id="PF00672">
    <property type="entry name" value="HAMP"/>
    <property type="match status" value="1"/>
</dbReference>
<evidence type="ECO:0000256" key="3">
    <source>
        <dbReference type="ARBA" id="ARBA00022481"/>
    </source>
</evidence>
<dbReference type="PANTHER" id="PTHR43531">
    <property type="entry name" value="PROTEIN ICFG"/>
    <property type="match status" value="1"/>
</dbReference>
<dbReference type="InterPro" id="IPR003660">
    <property type="entry name" value="HAMP_dom"/>
</dbReference>
<evidence type="ECO:0000313" key="15">
    <source>
        <dbReference type="EMBL" id="SEK96152.1"/>
    </source>
</evidence>
<evidence type="ECO:0000256" key="12">
    <source>
        <dbReference type="SAM" id="Phobius"/>
    </source>
</evidence>
<dbReference type="InterPro" id="IPR051310">
    <property type="entry name" value="MCP_chemotaxis"/>
</dbReference>
<gene>
    <name evidence="15" type="ORF">SAMN05192542_104276</name>
</gene>
<dbReference type="EMBL" id="FOAJ01000004">
    <property type="protein sequence ID" value="SEK96152.1"/>
    <property type="molecule type" value="Genomic_DNA"/>
</dbReference>
<dbReference type="SMART" id="SM00283">
    <property type="entry name" value="MA"/>
    <property type="match status" value="1"/>
</dbReference>
<evidence type="ECO:0000259" key="13">
    <source>
        <dbReference type="PROSITE" id="PS50111"/>
    </source>
</evidence>
<evidence type="ECO:0000313" key="16">
    <source>
        <dbReference type="Proteomes" id="UP000199120"/>
    </source>
</evidence>
<dbReference type="PROSITE" id="PS50111">
    <property type="entry name" value="CHEMOTAXIS_TRANSDUC_2"/>
    <property type="match status" value="1"/>
</dbReference>
<evidence type="ECO:0000256" key="7">
    <source>
        <dbReference type="ARBA" id="ARBA00022989"/>
    </source>
</evidence>
<dbReference type="InterPro" id="IPR004090">
    <property type="entry name" value="Chemotax_Me-accpt_rcpt"/>
</dbReference>
<keyword evidence="3" id="KW-0488">Methylation</keyword>
<evidence type="ECO:0000256" key="8">
    <source>
        <dbReference type="ARBA" id="ARBA00023136"/>
    </source>
</evidence>
<dbReference type="InterPro" id="IPR004089">
    <property type="entry name" value="MCPsignal_dom"/>
</dbReference>
<keyword evidence="6 12" id="KW-0812">Transmembrane</keyword>
<dbReference type="Gene3D" id="1.10.287.950">
    <property type="entry name" value="Methyl-accepting chemotaxis protein"/>
    <property type="match status" value="1"/>
</dbReference>
<keyword evidence="5" id="KW-0997">Cell inner membrane</keyword>
<comment type="subcellular location">
    <subcellularLocation>
        <location evidence="1">Cell inner membrane</location>
        <topology evidence="1">Multi-pass membrane protein</topology>
    </subcellularLocation>
</comment>
<dbReference type="PROSITE" id="PS50885">
    <property type="entry name" value="HAMP"/>
    <property type="match status" value="1"/>
</dbReference>
<dbReference type="GO" id="GO:0004888">
    <property type="term" value="F:transmembrane signaling receptor activity"/>
    <property type="evidence" value="ECO:0007669"/>
    <property type="project" value="InterPro"/>
</dbReference>
<comment type="similarity">
    <text evidence="10">Belongs to the methyl-accepting chemotaxis (MCP) protein family.</text>
</comment>
<sequence length="520" mass="54690">MKTLTINLRIAITIATLGVLLLATGAIGIFGMAETNRAQHDAYAVHFASAVALGKSGTAMSRARFGLDWAMANPHSPQLGMQLDRAKSLFAESDRWWAEFRGLPKTPELQALTDDLDAKRSAVFRDGIDRLIEAIRAGDTGWMDETRAQHLIALYTAMNASQSAVERYLDQQARSSNDHSAALFHALLATCAASIALALVVAFLSWRSLRRAIMTPLRDAMGQFDAIAAGDLTTRVAVRNDDEMGMLLHSLAAMQDRLRATVQTVHSGSHAMATTTQQIAAGNLDLSQRTEEQAAALEETASAMQQLIATVQVNATNAQQASELAHGASDVAARGRDAVSRMVDTMRAIHAGSSKMTDIIGAIESIAFQTNILALNAAVEAARAGDEGRGFAVVAGEVRSLAQRSASAAKEIGALIAESTGRVESGAGLVTEAGGAMHEIEAAIARVATIVGEIANASREQRQGIEQVGLAVTQMDEVTQQNAALVEESAAAATSLAKQAQSLSALTAAFKVGHTALAVG</sequence>
<evidence type="ECO:0000256" key="2">
    <source>
        <dbReference type="ARBA" id="ARBA00022475"/>
    </source>
</evidence>
<dbReference type="SUPFAM" id="SSF58104">
    <property type="entry name" value="Methyl-accepting chemotaxis protein (MCP) signaling domain"/>
    <property type="match status" value="1"/>
</dbReference>
<evidence type="ECO:0000256" key="11">
    <source>
        <dbReference type="PROSITE-ProRule" id="PRU00284"/>
    </source>
</evidence>
<feature type="domain" description="Methyl-accepting transducer" evidence="13">
    <location>
        <begin position="268"/>
        <end position="497"/>
    </location>
</feature>
<keyword evidence="16" id="KW-1185">Reference proteome</keyword>
<dbReference type="SMART" id="SM00304">
    <property type="entry name" value="HAMP"/>
    <property type="match status" value="1"/>
</dbReference>
<evidence type="ECO:0000256" key="5">
    <source>
        <dbReference type="ARBA" id="ARBA00022519"/>
    </source>
</evidence>
<dbReference type="AlphaFoldDB" id="A0A1H7LB05"/>
<dbReference type="FunFam" id="1.10.287.950:FF:000001">
    <property type="entry name" value="Methyl-accepting chemotaxis sensory transducer"/>
    <property type="match status" value="1"/>
</dbReference>
<dbReference type="GO" id="GO:0006935">
    <property type="term" value="P:chemotaxis"/>
    <property type="evidence" value="ECO:0007669"/>
    <property type="project" value="UniProtKB-KW"/>
</dbReference>
<dbReference type="InterPro" id="IPR003122">
    <property type="entry name" value="Tar_rcpt_lig-bd"/>
</dbReference>
<dbReference type="STRING" id="416943.SAMN05445871_3900"/>
<dbReference type="CDD" id="cd11386">
    <property type="entry name" value="MCP_signal"/>
    <property type="match status" value="1"/>
</dbReference>
<feature type="domain" description="HAMP" evidence="14">
    <location>
        <begin position="211"/>
        <end position="263"/>
    </location>
</feature>
<dbReference type="OrthoDB" id="5298208at2"/>
<evidence type="ECO:0000256" key="4">
    <source>
        <dbReference type="ARBA" id="ARBA00022500"/>
    </source>
</evidence>
<dbReference type="GO" id="GO:0007165">
    <property type="term" value="P:signal transduction"/>
    <property type="evidence" value="ECO:0007669"/>
    <property type="project" value="UniProtKB-KW"/>
</dbReference>
<name>A0A1H7LB05_9BURK</name>
<keyword evidence="7 12" id="KW-1133">Transmembrane helix</keyword>
<keyword evidence="8 12" id="KW-0472">Membrane</keyword>
<dbReference type="InterPro" id="IPR035440">
    <property type="entry name" value="4HB_MCP_dom_sf"/>
</dbReference>
<evidence type="ECO:0000256" key="1">
    <source>
        <dbReference type="ARBA" id="ARBA00004429"/>
    </source>
</evidence>
<proteinExistence type="inferred from homology"/>
<keyword evidence="4" id="KW-0145">Chemotaxis</keyword>